<gene>
    <name evidence="1" type="ORF">GSTUM_00007373001</name>
</gene>
<dbReference type="InParanoid" id="D5GGG3"/>
<name>D5GGG3_TUBMM</name>
<dbReference type="AlphaFoldDB" id="D5GGG3"/>
<proteinExistence type="predicted"/>
<dbReference type="Proteomes" id="UP000006911">
    <property type="component" value="Unassembled WGS sequence"/>
</dbReference>
<accession>D5GGG3</accession>
<sequence>MDYTPSKKHNDLCFLPQRCSSTPLLCRLHGGNLYSRVNNRRLIVSPRKLILLFIQPCSKQGWGT</sequence>
<evidence type="ECO:0000313" key="2">
    <source>
        <dbReference type="Proteomes" id="UP000006911"/>
    </source>
</evidence>
<evidence type="ECO:0000313" key="1">
    <source>
        <dbReference type="EMBL" id="CAZ83606.1"/>
    </source>
</evidence>
<dbReference type="EMBL" id="FN430264">
    <property type="protein sequence ID" value="CAZ83606.1"/>
    <property type="molecule type" value="Genomic_DNA"/>
</dbReference>
<organism evidence="1 2">
    <name type="scientific">Tuber melanosporum (strain Mel28)</name>
    <name type="common">Perigord black truffle</name>
    <dbReference type="NCBI Taxonomy" id="656061"/>
    <lineage>
        <taxon>Eukaryota</taxon>
        <taxon>Fungi</taxon>
        <taxon>Dikarya</taxon>
        <taxon>Ascomycota</taxon>
        <taxon>Pezizomycotina</taxon>
        <taxon>Pezizomycetes</taxon>
        <taxon>Pezizales</taxon>
        <taxon>Tuberaceae</taxon>
        <taxon>Tuber</taxon>
    </lineage>
</organism>
<keyword evidence="2" id="KW-1185">Reference proteome</keyword>
<dbReference type="HOGENOM" id="CLU_2869284_0_0_1"/>
<dbReference type="KEGG" id="tml:GSTUM_00007373001"/>
<reference evidence="1 2" key="1">
    <citation type="journal article" date="2010" name="Nature">
        <title>Perigord black truffle genome uncovers evolutionary origins and mechanisms of symbiosis.</title>
        <authorList>
            <person name="Martin F."/>
            <person name="Kohler A."/>
            <person name="Murat C."/>
            <person name="Balestrini R."/>
            <person name="Coutinho P.M."/>
            <person name="Jaillon O."/>
            <person name="Montanini B."/>
            <person name="Morin E."/>
            <person name="Noel B."/>
            <person name="Percudani R."/>
            <person name="Porcel B."/>
            <person name="Rubini A."/>
            <person name="Amicucci A."/>
            <person name="Amselem J."/>
            <person name="Anthouard V."/>
            <person name="Arcioni S."/>
            <person name="Artiguenave F."/>
            <person name="Aury J.M."/>
            <person name="Ballario P."/>
            <person name="Bolchi A."/>
            <person name="Brenna A."/>
            <person name="Brun A."/>
            <person name="Buee M."/>
            <person name="Cantarel B."/>
            <person name="Chevalier G."/>
            <person name="Couloux A."/>
            <person name="Da Silva C."/>
            <person name="Denoeud F."/>
            <person name="Duplessis S."/>
            <person name="Ghignone S."/>
            <person name="Hilselberger B."/>
            <person name="Iotti M."/>
            <person name="Marcais B."/>
            <person name="Mello A."/>
            <person name="Miranda M."/>
            <person name="Pacioni G."/>
            <person name="Quesneville H."/>
            <person name="Riccioni C."/>
            <person name="Ruotolo R."/>
            <person name="Splivallo R."/>
            <person name="Stocchi V."/>
            <person name="Tisserant E."/>
            <person name="Viscomi A.R."/>
            <person name="Zambonelli A."/>
            <person name="Zampieri E."/>
            <person name="Henrissat B."/>
            <person name="Lebrun M.H."/>
            <person name="Paolocci F."/>
            <person name="Bonfante P."/>
            <person name="Ottonello S."/>
            <person name="Wincker P."/>
        </authorList>
    </citation>
    <scope>NUCLEOTIDE SEQUENCE [LARGE SCALE GENOMIC DNA]</scope>
    <source>
        <strain evidence="1 2">Mel28</strain>
    </source>
</reference>
<protein>
    <submittedName>
        <fullName evidence="1">(Perigord truffle) hypothetical protein</fullName>
    </submittedName>
</protein>